<name>A0A7S4PDL7_9EUKA</name>
<dbReference type="EMBL" id="HBKR01034203">
    <property type="protein sequence ID" value="CAE2331577.1"/>
    <property type="molecule type" value="Transcribed_RNA"/>
</dbReference>
<sequence>MVPRPPSEYNEDTIKKGKSSLAFQQFRKKKDEVLVSLAMWKQQWPKFLRGEKALEVKFQEVIQWLVTIHLDSVCVAAGPPSLSCVSSFGLLSDSGYPTCIRRAFLWVVICYSKCKIALSFSVPFSS</sequence>
<dbReference type="AlphaFoldDB" id="A0A7S4PDL7"/>
<organism evidence="1">
    <name type="scientific">Paramoeba aestuarina</name>
    <dbReference type="NCBI Taxonomy" id="180227"/>
    <lineage>
        <taxon>Eukaryota</taxon>
        <taxon>Amoebozoa</taxon>
        <taxon>Discosea</taxon>
        <taxon>Flabellinia</taxon>
        <taxon>Dactylopodida</taxon>
        <taxon>Paramoebidae</taxon>
        <taxon>Paramoeba</taxon>
    </lineage>
</organism>
<accession>A0A7S4PDL7</accession>
<proteinExistence type="predicted"/>
<gene>
    <name evidence="1" type="ORF">NAES01612_LOCUS22374</name>
</gene>
<reference evidence="1" key="1">
    <citation type="submission" date="2021-01" db="EMBL/GenBank/DDBJ databases">
        <authorList>
            <person name="Corre E."/>
            <person name="Pelletier E."/>
            <person name="Niang G."/>
            <person name="Scheremetjew M."/>
            <person name="Finn R."/>
            <person name="Kale V."/>
            <person name="Holt S."/>
            <person name="Cochrane G."/>
            <person name="Meng A."/>
            <person name="Brown T."/>
            <person name="Cohen L."/>
        </authorList>
    </citation>
    <scope>NUCLEOTIDE SEQUENCE</scope>
    <source>
        <strain evidence="1">SoJaBio B1-5/56/2</strain>
    </source>
</reference>
<protein>
    <submittedName>
        <fullName evidence="1">Uncharacterized protein</fullName>
    </submittedName>
</protein>
<evidence type="ECO:0000313" key="1">
    <source>
        <dbReference type="EMBL" id="CAE2331577.1"/>
    </source>
</evidence>